<dbReference type="GO" id="GO:0005783">
    <property type="term" value="C:endoplasmic reticulum"/>
    <property type="evidence" value="ECO:0007669"/>
    <property type="project" value="UniProtKB-SubCell"/>
</dbReference>
<dbReference type="Proteomes" id="UP000261600">
    <property type="component" value="Unplaced"/>
</dbReference>
<keyword evidence="6" id="KW-0967">Endosome</keyword>
<evidence type="ECO:0000256" key="14">
    <source>
        <dbReference type="ARBA" id="ARBA00037798"/>
    </source>
</evidence>
<evidence type="ECO:0000256" key="3">
    <source>
        <dbReference type="ARBA" id="ARBA00004240"/>
    </source>
</evidence>
<evidence type="ECO:0000256" key="10">
    <source>
        <dbReference type="ARBA" id="ARBA00023136"/>
    </source>
</evidence>
<keyword evidence="18" id="KW-1185">Reference proteome</keyword>
<dbReference type="GO" id="GO:0060155">
    <property type="term" value="P:platelet dense granule organization"/>
    <property type="evidence" value="ECO:0007669"/>
    <property type="project" value="TreeGrafter"/>
</dbReference>
<evidence type="ECO:0000313" key="17">
    <source>
        <dbReference type="Ensembl" id="ENSMALP00000007453.1"/>
    </source>
</evidence>
<keyword evidence="8" id="KW-0770">Synapse</keyword>
<name>A0A3Q3IQX7_MONAL</name>
<dbReference type="GO" id="GO:0031175">
    <property type="term" value="P:neuron projection development"/>
    <property type="evidence" value="ECO:0007669"/>
    <property type="project" value="TreeGrafter"/>
</dbReference>
<evidence type="ECO:0000256" key="11">
    <source>
        <dbReference type="ARBA" id="ARBA00023242"/>
    </source>
</evidence>
<dbReference type="GO" id="GO:0005634">
    <property type="term" value="C:nucleus"/>
    <property type="evidence" value="ECO:0007669"/>
    <property type="project" value="UniProtKB-SubCell"/>
</dbReference>
<dbReference type="GO" id="GO:0048490">
    <property type="term" value="P:anterograde synaptic vesicle transport"/>
    <property type="evidence" value="ECO:0007669"/>
    <property type="project" value="TreeGrafter"/>
</dbReference>
<keyword evidence="11" id="KW-0539">Nucleus</keyword>
<evidence type="ECO:0000256" key="2">
    <source>
        <dbReference type="ARBA" id="ARBA00004125"/>
    </source>
</evidence>
<keyword evidence="7" id="KW-0256">Endoplasmic reticulum</keyword>
<evidence type="ECO:0000256" key="8">
    <source>
        <dbReference type="ARBA" id="ARBA00023018"/>
    </source>
</evidence>
<dbReference type="GO" id="GO:2000300">
    <property type="term" value="P:regulation of synaptic vesicle exocytosis"/>
    <property type="evidence" value="ECO:0007669"/>
    <property type="project" value="TreeGrafter"/>
</dbReference>
<dbReference type="PANTHER" id="PTHR16294">
    <property type="entry name" value="DYSTROBREVIN BINDING PROTEIN 1 DYSBINDIN"/>
    <property type="match status" value="1"/>
</dbReference>
<comment type="similarity">
    <text evidence="4">Belongs to the dysbindin family.</text>
</comment>
<feature type="compositionally biased region" description="Acidic residues" evidence="16">
    <location>
        <begin position="159"/>
        <end position="170"/>
    </location>
</feature>
<dbReference type="GO" id="GO:0033162">
    <property type="term" value="C:melanosome membrane"/>
    <property type="evidence" value="ECO:0007669"/>
    <property type="project" value="UniProtKB-SubCell"/>
</dbReference>
<evidence type="ECO:0000256" key="15">
    <source>
        <dbReference type="ARBA" id="ARBA00037838"/>
    </source>
</evidence>
<dbReference type="PANTHER" id="PTHR16294:SF5">
    <property type="entry name" value="DYSBINDIN"/>
    <property type="match status" value="1"/>
</dbReference>
<organism evidence="17 18">
    <name type="scientific">Monopterus albus</name>
    <name type="common">Swamp eel</name>
    <dbReference type="NCBI Taxonomy" id="43700"/>
    <lineage>
        <taxon>Eukaryota</taxon>
        <taxon>Metazoa</taxon>
        <taxon>Chordata</taxon>
        <taxon>Craniata</taxon>
        <taxon>Vertebrata</taxon>
        <taxon>Euteleostomi</taxon>
        <taxon>Actinopterygii</taxon>
        <taxon>Neopterygii</taxon>
        <taxon>Teleostei</taxon>
        <taxon>Neoteleostei</taxon>
        <taxon>Acanthomorphata</taxon>
        <taxon>Anabantaria</taxon>
        <taxon>Synbranchiformes</taxon>
        <taxon>Synbranchidae</taxon>
        <taxon>Monopterus</taxon>
    </lineage>
</organism>
<dbReference type="GO" id="GO:0031083">
    <property type="term" value="C:BLOC-1 complex"/>
    <property type="evidence" value="ECO:0007669"/>
    <property type="project" value="TreeGrafter"/>
</dbReference>
<proteinExistence type="inferred from homology"/>
<dbReference type="GO" id="GO:0005886">
    <property type="term" value="C:plasma membrane"/>
    <property type="evidence" value="ECO:0007669"/>
    <property type="project" value="TreeGrafter"/>
</dbReference>
<reference evidence="17" key="1">
    <citation type="submission" date="2025-08" db="UniProtKB">
        <authorList>
            <consortium name="Ensembl"/>
        </authorList>
    </citation>
    <scope>IDENTIFICATION</scope>
</reference>
<evidence type="ECO:0000256" key="5">
    <source>
        <dbReference type="ARBA" id="ARBA00022490"/>
    </source>
</evidence>
<evidence type="ECO:0000256" key="4">
    <source>
        <dbReference type="ARBA" id="ARBA00008686"/>
    </source>
</evidence>
<evidence type="ECO:0000256" key="9">
    <source>
        <dbReference type="ARBA" id="ARBA00023054"/>
    </source>
</evidence>
<sequence length="237" mass="25469">MMIAGTDAPNSTASTNSVELDAEHPQRVPGAEQGGVPPPQVKLKEKQKFFEEAFQQDMEQYLSTGYLQIAERRGSMSSMEVNVDMLEQMDLMDMSDHEAMDVFLHSGGEDNSAASPVAGPDAESFTTEISLQVPTQAELRHKLSSLSSTCTDSASQDTEAGEEDKEEETEQGGGGVVGSRGGGRRRRPPVVVTPDEEEVHPDTALVDRVGRVDQTSKDCEGSKPKVAEVLTDLAASL</sequence>
<dbReference type="GO" id="GO:0014069">
    <property type="term" value="C:postsynaptic density"/>
    <property type="evidence" value="ECO:0007669"/>
    <property type="project" value="UniProtKB-SubCell"/>
</dbReference>
<dbReference type="InterPro" id="IPR007531">
    <property type="entry name" value="Dysbindin"/>
</dbReference>
<feature type="compositionally biased region" description="Polar residues" evidence="16">
    <location>
        <begin position="8"/>
        <end position="18"/>
    </location>
</feature>
<evidence type="ECO:0000256" key="16">
    <source>
        <dbReference type="SAM" id="MobiDB-lite"/>
    </source>
</evidence>
<keyword evidence="12" id="KW-0968">Cytoplasmic vesicle</keyword>
<feature type="compositionally biased region" description="Gly residues" evidence="16">
    <location>
        <begin position="171"/>
        <end position="181"/>
    </location>
</feature>
<comment type="subcellular location">
    <subcellularLocation>
        <location evidence="15">Cytoplasmic vesicle</location>
        <location evidence="15">Secretory vesicle</location>
        <location evidence="15">Synaptic vesicle membrane</location>
        <topology evidence="15">Peripheral membrane protein</topology>
        <orientation evidence="15">Cytoplasmic side</orientation>
    </subcellularLocation>
    <subcellularLocation>
        <location evidence="3">Endoplasmic reticulum</location>
    </subcellularLocation>
    <subcellularLocation>
        <location evidence="2">Endosome membrane</location>
        <topology evidence="2">Peripheral membrane protein</topology>
        <orientation evidence="2">Cytoplasmic side</orientation>
    </subcellularLocation>
    <subcellularLocation>
        <location evidence="14">Melanosome membrane</location>
        <topology evidence="14">Peripheral membrane protein</topology>
        <orientation evidence="14">Cytoplasmic side</orientation>
    </subcellularLocation>
    <subcellularLocation>
        <location evidence="1">Nucleus</location>
    </subcellularLocation>
    <subcellularLocation>
        <location evidence="13">Postsynaptic density</location>
    </subcellularLocation>
</comment>
<keyword evidence="5" id="KW-0963">Cytoplasm</keyword>
<dbReference type="Ensembl" id="ENSMALT00000007614.1">
    <property type="protein sequence ID" value="ENSMALP00000007453.1"/>
    <property type="gene ID" value="ENSMALG00000005284.1"/>
</dbReference>
<evidence type="ECO:0000256" key="12">
    <source>
        <dbReference type="ARBA" id="ARBA00023329"/>
    </source>
</evidence>
<dbReference type="GO" id="GO:0030672">
    <property type="term" value="C:synaptic vesicle membrane"/>
    <property type="evidence" value="ECO:0007669"/>
    <property type="project" value="UniProtKB-SubCell"/>
</dbReference>
<reference evidence="17" key="2">
    <citation type="submission" date="2025-09" db="UniProtKB">
        <authorList>
            <consortium name="Ensembl"/>
        </authorList>
    </citation>
    <scope>IDENTIFICATION</scope>
</reference>
<evidence type="ECO:0000256" key="1">
    <source>
        <dbReference type="ARBA" id="ARBA00004123"/>
    </source>
</evidence>
<feature type="region of interest" description="Disordered" evidence="16">
    <location>
        <begin position="143"/>
        <end position="223"/>
    </location>
</feature>
<evidence type="ECO:0000256" key="6">
    <source>
        <dbReference type="ARBA" id="ARBA00022753"/>
    </source>
</evidence>
<evidence type="ECO:0000256" key="7">
    <source>
        <dbReference type="ARBA" id="ARBA00022824"/>
    </source>
</evidence>
<feature type="compositionally biased region" description="Low complexity" evidence="16">
    <location>
        <begin position="144"/>
        <end position="158"/>
    </location>
</feature>
<protein>
    <recommendedName>
        <fullName evidence="19">Dystrobrevin binding protein 1b</fullName>
    </recommendedName>
</protein>
<evidence type="ECO:0000256" key="13">
    <source>
        <dbReference type="ARBA" id="ARBA00034105"/>
    </source>
</evidence>
<dbReference type="STRING" id="43700.ENSMALP00000007453"/>
<accession>A0A3Q3IQX7</accession>
<feature type="compositionally biased region" description="Basic and acidic residues" evidence="16">
    <location>
        <begin position="208"/>
        <end position="223"/>
    </location>
</feature>
<keyword evidence="9" id="KW-0175">Coiled coil</keyword>
<evidence type="ECO:0008006" key="19">
    <source>
        <dbReference type="Google" id="ProtNLM"/>
    </source>
</evidence>
<dbReference type="GO" id="GO:0010008">
    <property type="term" value="C:endosome membrane"/>
    <property type="evidence" value="ECO:0007669"/>
    <property type="project" value="UniProtKB-SubCell"/>
</dbReference>
<dbReference type="AlphaFoldDB" id="A0A3Q3IQX7"/>
<dbReference type="Pfam" id="PF04440">
    <property type="entry name" value="Dysbindin"/>
    <property type="match status" value="1"/>
</dbReference>
<feature type="region of interest" description="Disordered" evidence="16">
    <location>
        <begin position="1"/>
        <end position="39"/>
    </location>
</feature>
<evidence type="ECO:0000313" key="18">
    <source>
        <dbReference type="Proteomes" id="UP000261600"/>
    </source>
</evidence>
<dbReference type="GO" id="GO:1904115">
    <property type="term" value="C:axon cytoplasm"/>
    <property type="evidence" value="ECO:0007669"/>
    <property type="project" value="GOC"/>
</dbReference>
<keyword evidence="10" id="KW-0472">Membrane</keyword>